<dbReference type="Pfam" id="PF09968">
    <property type="entry name" value="DUF2202"/>
    <property type="match status" value="1"/>
</dbReference>
<dbReference type="OrthoDB" id="9801086at2"/>
<feature type="domain" description="DUF2202" evidence="1">
    <location>
        <begin position="70"/>
        <end position="202"/>
    </location>
</feature>
<dbReference type="InterPro" id="IPR012347">
    <property type="entry name" value="Ferritin-like"/>
</dbReference>
<evidence type="ECO:0000313" key="2">
    <source>
        <dbReference type="EMBL" id="ANP35972.1"/>
    </source>
</evidence>
<dbReference type="InterPro" id="IPR009078">
    <property type="entry name" value="Ferritin-like_SF"/>
</dbReference>
<proteinExistence type="predicted"/>
<dbReference type="RefSeq" id="WP_065271024.1">
    <property type="nucleotide sequence ID" value="NZ_CP015124.1"/>
</dbReference>
<dbReference type="CDD" id="cd01048">
    <property type="entry name" value="Ferritin_like_AB2"/>
    <property type="match status" value="1"/>
</dbReference>
<reference evidence="2 3" key="1">
    <citation type="submission" date="2016-04" db="EMBL/GenBank/DDBJ databases">
        <authorList>
            <person name="Evans L.H."/>
            <person name="Alamgir A."/>
            <person name="Owens N."/>
            <person name="Weber N.D."/>
            <person name="Virtaneva K."/>
            <person name="Barbian K."/>
            <person name="Babar A."/>
            <person name="Rosenke K."/>
        </authorList>
    </citation>
    <scope>NUCLEOTIDE SEQUENCE [LARGE SCALE GENOMIC DNA]</scope>
    <source>
        <strain evidence="2 3">JL2886</strain>
    </source>
</reference>
<name>A0A1B0ZP64_9RHOB</name>
<gene>
    <name evidence="2" type="ORF">JL2886_01051</name>
</gene>
<dbReference type="EMBL" id="CP015124">
    <property type="protein sequence ID" value="ANP35972.1"/>
    <property type="molecule type" value="Genomic_DNA"/>
</dbReference>
<dbReference type="InterPro" id="IPR019243">
    <property type="entry name" value="DUF2202"/>
</dbReference>
<evidence type="ECO:0000259" key="1">
    <source>
        <dbReference type="Pfam" id="PF09968"/>
    </source>
</evidence>
<accession>A0A1B0ZP64</accession>
<evidence type="ECO:0000313" key="3">
    <source>
        <dbReference type="Proteomes" id="UP000092565"/>
    </source>
</evidence>
<dbReference type="SUPFAM" id="SSF47240">
    <property type="entry name" value="Ferritin-like"/>
    <property type="match status" value="1"/>
</dbReference>
<dbReference type="Proteomes" id="UP000092565">
    <property type="component" value="Chromosome"/>
</dbReference>
<sequence>MSMNSVSYREYTVSFEGTDGVKLSAETGLDTGIGGGKWHRNEAETQQVETVSTDDTSVAVTLSAEAIAELKFMIEEEKLAGDLYEAFYDVYGEEIFANIEVSEDQHFDALVDYAEKIGVDVDSFVFDTAGEFSNPELQEMYDTLLEQGLTSLEDALEVGVAIEEKDIVDIAAAAEAVQDTALADIYENLLQGSYAHLDAFEAVL</sequence>
<dbReference type="Gene3D" id="1.20.1260.10">
    <property type="match status" value="1"/>
</dbReference>
<organism evidence="2 3">
    <name type="scientific">Phaeobacter gallaeciensis</name>
    <dbReference type="NCBI Taxonomy" id="60890"/>
    <lineage>
        <taxon>Bacteria</taxon>
        <taxon>Pseudomonadati</taxon>
        <taxon>Pseudomonadota</taxon>
        <taxon>Alphaproteobacteria</taxon>
        <taxon>Rhodobacterales</taxon>
        <taxon>Roseobacteraceae</taxon>
        <taxon>Phaeobacter</taxon>
    </lineage>
</organism>
<dbReference type="AlphaFoldDB" id="A0A1B0ZP64"/>
<protein>
    <recommendedName>
        <fullName evidence="1">DUF2202 domain-containing protein</fullName>
    </recommendedName>
</protein>
<keyword evidence="3" id="KW-1185">Reference proteome</keyword>